<protein>
    <submittedName>
        <fullName evidence="5">Helix-turn-helix transcriptional regulator</fullName>
    </submittedName>
</protein>
<evidence type="ECO:0000256" key="2">
    <source>
        <dbReference type="ARBA" id="ARBA00023163"/>
    </source>
</evidence>
<dbReference type="InterPro" id="IPR001034">
    <property type="entry name" value="DeoR_HTH"/>
</dbReference>
<dbReference type="PROSITE" id="PS52050">
    <property type="entry name" value="WYL"/>
    <property type="match status" value="1"/>
</dbReference>
<dbReference type="InterPro" id="IPR036390">
    <property type="entry name" value="WH_DNA-bd_sf"/>
</dbReference>
<dbReference type="Pfam" id="PF13280">
    <property type="entry name" value="WYL"/>
    <property type="match status" value="1"/>
</dbReference>
<organism evidence="5 6">
    <name type="scientific">Hydrogenophaga luteola</name>
    <dbReference type="NCBI Taxonomy" id="1591122"/>
    <lineage>
        <taxon>Bacteria</taxon>
        <taxon>Pseudomonadati</taxon>
        <taxon>Pseudomonadota</taxon>
        <taxon>Betaproteobacteria</taxon>
        <taxon>Burkholderiales</taxon>
        <taxon>Comamonadaceae</taxon>
        <taxon>Hydrogenophaga</taxon>
    </lineage>
</organism>
<evidence type="ECO:0000256" key="3">
    <source>
        <dbReference type="SAM" id="MobiDB-lite"/>
    </source>
</evidence>
<dbReference type="InterPro" id="IPR013196">
    <property type="entry name" value="HTH_11"/>
</dbReference>
<dbReference type="Pfam" id="PF25583">
    <property type="entry name" value="WCX"/>
    <property type="match status" value="1"/>
</dbReference>
<keyword evidence="6" id="KW-1185">Reference proteome</keyword>
<feature type="domain" description="HTH deoR-type" evidence="4">
    <location>
        <begin position="4"/>
        <end position="59"/>
    </location>
</feature>
<dbReference type="PROSITE" id="PS51000">
    <property type="entry name" value="HTH_DEOR_2"/>
    <property type="match status" value="1"/>
</dbReference>
<accession>A0ABV7VYZ2</accession>
<evidence type="ECO:0000256" key="1">
    <source>
        <dbReference type="ARBA" id="ARBA00023015"/>
    </source>
</evidence>
<evidence type="ECO:0000313" key="5">
    <source>
        <dbReference type="EMBL" id="MFC3682223.1"/>
    </source>
</evidence>
<dbReference type="PANTHER" id="PTHR34580">
    <property type="match status" value="1"/>
</dbReference>
<sequence length="331" mass="36297">MLSSSSRLLRVLSLLQTRSHWAGPELAERLAVHPRTLRRDIDRLRQLGYPIHASSGVAGGYAFRAGQSLPPLLLDDEEALAVAIALQIAAAGTVSGVEESSLRALVKLEQVMPTRLRRRTGALRSAIVPVQRMGPTIDASVLATLATACRDQLQVGFSYRDLRGQASVRQVQPHGLVHTGHHWYLVAWDPARDDWRTFRIDRVQGTPRTGAHFAPRPPPAGDLRAYVTGAMAGVHQQGEQARVLLHQPREVMAKTIPPSAAALEAIDDAHCLMLCGTGQLDSLVYWLMALDVEFDVLEPPVLKERLRRASERVGRSLARGGEDGRLPEPHP</sequence>
<keyword evidence="1" id="KW-0805">Transcription regulation</keyword>
<evidence type="ECO:0000313" key="6">
    <source>
        <dbReference type="Proteomes" id="UP001595729"/>
    </source>
</evidence>
<comment type="caution">
    <text evidence="5">The sequence shown here is derived from an EMBL/GenBank/DDBJ whole genome shotgun (WGS) entry which is preliminary data.</text>
</comment>
<dbReference type="RefSeq" id="WP_382169998.1">
    <property type="nucleotide sequence ID" value="NZ_JBHRXX010000001.1"/>
</dbReference>
<dbReference type="EMBL" id="JBHRXX010000001">
    <property type="protein sequence ID" value="MFC3682223.1"/>
    <property type="molecule type" value="Genomic_DNA"/>
</dbReference>
<proteinExistence type="predicted"/>
<dbReference type="InterPro" id="IPR051534">
    <property type="entry name" value="CBASS_pafABC_assoc_protein"/>
</dbReference>
<dbReference type="Proteomes" id="UP001595729">
    <property type="component" value="Unassembled WGS sequence"/>
</dbReference>
<dbReference type="SUPFAM" id="SSF46785">
    <property type="entry name" value="Winged helix' DNA-binding domain"/>
    <property type="match status" value="1"/>
</dbReference>
<dbReference type="Gene3D" id="1.10.10.10">
    <property type="entry name" value="Winged helix-like DNA-binding domain superfamily/Winged helix DNA-binding domain"/>
    <property type="match status" value="1"/>
</dbReference>
<dbReference type="PANTHER" id="PTHR34580:SF3">
    <property type="entry name" value="PROTEIN PAFB"/>
    <property type="match status" value="1"/>
</dbReference>
<evidence type="ECO:0000259" key="4">
    <source>
        <dbReference type="PROSITE" id="PS51000"/>
    </source>
</evidence>
<reference evidence="6" key="1">
    <citation type="journal article" date="2019" name="Int. J. Syst. Evol. Microbiol.">
        <title>The Global Catalogue of Microorganisms (GCM) 10K type strain sequencing project: providing services to taxonomists for standard genome sequencing and annotation.</title>
        <authorList>
            <consortium name="The Broad Institute Genomics Platform"/>
            <consortium name="The Broad Institute Genome Sequencing Center for Infectious Disease"/>
            <person name="Wu L."/>
            <person name="Ma J."/>
        </authorList>
    </citation>
    <scope>NUCLEOTIDE SEQUENCE [LARGE SCALE GENOMIC DNA]</scope>
    <source>
        <strain evidence="6">KCTC 42501</strain>
    </source>
</reference>
<gene>
    <name evidence="5" type="ORF">ACFOPI_01385</name>
</gene>
<feature type="region of interest" description="Disordered" evidence="3">
    <location>
        <begin position="312"/>
        <end position="331"/>
    </location>
</feature>
<keyword evidence="2" id="KW-0804">Transcription</keyword>
<dbReference type="InterPro" id="IPR026881">
    <property type="entry name" value="WYL_dom"/>
</dbReference>
<name>A0ABV7VYZ2_9BURK</name>
<dbReference type="InterPro" id="IPR036388">
    <property type="entry name" value="WH-like_DNA-bd_sf"/>
</dbReference>
<dbReference type="InterPro" id="IPR057727">
    <property type="entry name" value="WCX_dom"/>
</dbReference>
<dbReference type="Pfam" id="PF08279">
    <property type="entry name" value="HTH_11"/>
    <property type="match status" value="1"/>
</dbReference>